<proteinExistence type="predicted"/>
<evidence type="ECO:0000313" key="2">
    <source>
        <dbReference type="EMBL" id="SHJ24873.1"/>
    </source>
</evidence>
<feature type="region of interest" description="Disordered" evidence="1">
    <location>
        <begin position="327"/>
        <end position="394"/>
    </location>
</feature>
<keyword evidence="3" id="KW-1185">Reference proteome</keyword>
<feature type="compositionally biased region" description="Basic and acidic residues" evidence="1">
    <location>
        <begin position="251"/>
        <end position="295"/>
    </location>
</feature>
<name>A0A1M6HRU5_9FIRM</name>
<evidence type="ECO:0008006" key="4">
    <source>
        <dbReference type="Google" id="ProtNLM"/>
    </source>
</evidence>
<organism evidence="2 3">
    <name type="scientific">Geosporobacter subterraneus DSM 17957</name>
    <dbReference type="NCBI Taxonomy" id="1121919"/>
    <lineage>
        <taxon>Bacteria</taxon>
        <taxon>Bacillati</taxon>
        <taxon>Bacillota</taxon>
        <taxon>Clostridia</taxon>
        <taxon>Peptostreptococcales</taxon>
        <taxon>Thermotaleaceae</taxon>
        <taxon>Geosporobacter</taxon>
    </lineage>
</organism>
<feature type="compositionally biased region" description="Gly residues" evidence="1">
    <location>
        <begin position="380"/>
        <end position="394"/>
    </location>
</feature>
<gene>
    <name evidence="2" type="ORF">SAMN02745975_01613</name>
</gene>
<evidence type="ECO:0000256" key="1">
    <source>
        <dbReference type="SAM" id="MobiDB-lite"/>
    </source>
</evidence>
<dbReference type="EMBL" id="FQZV01000018">
    <property type="protein sequence ID" value="SHJ24873.1"/>
    <property type="molecule type" value="Genomic_DNA"/>
</dbReference>
<protein>
    <recommendedName>
        <fullName evidence="4">DNA methylase</fullName>
    </recommendedName>
</protein>
<reference evidence="3" key="1">
    <citation type="submission" date="2016-11" db="EMBL/GenBank/DDBJ databases">
        <authorList>
            <person name="Varghese N."/>
            <person name="Submissions S."/>
        </authorList>
    </citation>
    <scope>NUCLEOTIDE SEQUENCE [LARGE SCALE GENOMIC DNA]</scope>
    <source>
        <strain evidence="3">DSM 17957</strain>
    </source>
</reference>
<dbReference type="AlphaFoldDB" id="A0A1M6HRU5"/>
<dbReference type="Proteomes" id="UP000184536">
    <property type="component" value="Unassembled WGS sequence"/>
</dbReference>
<sequence>MATKLQLITELSKRTSNAVVKSPDNWTSFLKTAAWNYKYPFQDQLLIYAQRPDATACAPIELWNERFGRWVNRGAKGIALIDDSGSRLSLHHVFDVSDTNSRYNRPVVLWNLQDRYAQDVTETLENAFGDLKDKSDVPSALISAAFNAVQDNYSDYLSDLMYSRENSFLEELDELNVEFIFKEVLNNSVAYMLLTRCGYPADKFLSFEDFKGVVNFNTLDTLSRLGAATSDISEMILKEIGATVKDLQKSERKQDHTFAKSHDVGQNKSVNNRDERKDDHGINIHDPRRLPDTRPDASTGGNAHRQIWDVAQNIPEKSQERDVRQLDAVGKTDGASVGNRPDGEGENGENHGETPNREPGTGQSDRPNGLDGTHEQPKTVGGGNDTGGTGLQLA</sequence>
<accession>A0A1M6HRU5</accession>
<dbReference type="STRING" id="1121919.SAMN02745975_01613"/>
<feature type="region of interest" description="Disordered" evidence="1">
    <location>
        <begin position="251"/>
        <end position="302"/>
    </location>
</feature>
<evidence type="ECO:0000313" key="3">
    <source>
        <dbReference type="Proteomes" id="UP000184536"/>
    </source>
</evidence>